<dbReference type="InterPro" id="IPR002048">
    <property type="entry name" value="EF_hand_dom"/>
</dbReference>
<keyword evidence="3" id="KW-0479">Metal-binding</keyword>
<evidence type="ECO:0000256" key="6">
    <source>
        <dbReference type="ARBA" id="ARBA00023288"/>
    </source>
</evidence>
<dbReference type="PRINTS" id="PR00450">
    <property type="entry name" value="RECOVERIN"/>
</dbReference>
<evidence type="ECO:0000259" key="7">
    <source>
        <dbReference type="PROSITE" id="PS50222"/>
    </source>
</evidence>
<evidence type="ECO:0000256" key="5">
    <source>
        <dbReference type="ARBA" id="ARBA00022837"/>
    </source>
</evidence>
<dbReference type="SMART" id="SM00054">
    <property type="entry name" value="EFh"/>
    <property type="match status" value="2"/>
</dbReference>
<evidence type="ECO:0000256" key="4">
    <source>
        <dbReference type="ARBA" id="ARBA00022737"/>
    </source>
</evidence>
<dbReference type="InterPro" id="IPR018247">
    <property type="entry name" value="EF_Hand_1_Ca_BS"/>
</dbReference>
<proteinExistence type="inferred from homology"/>
<dbReference type="PROSITE" id="PS50222">
    <property type="entry name" value="EF_HAND_2"/>
    <property type="match status" value="2"/>
</dbReference>
<dbReference type="GO" id="GO:0005509">
    <property type="term" value="F:calcium ion binding"/>
    <property type="evidence" value="ECO:0007669"/>
    <property type="project" value="InterPro"/>
</dbReference>
<dbReference type="InterPro" id="IPR028846">
    <property type="entry name" value="Recoverin"/>
</dbReference>
<comment type="similarity">
    <text evidence="1">Belongs to the recoverin family.</text>
</comment>
<dbReference type="CDD" id="cd00051">
    <property type="entry name" value="EFh"/>
    <property type="match status" value="1"/>
</dbReference>
<dbReference type="Pfam" id="PF13499">
    <property type="entry name" value="EF-hand_7"/>
    <property type="match status" value="1"/>
</dbReference>
<accession>D8M397</accession>
<dbReference type="Gene3D" id="1.10.238.10">
    <property type="entry name" value="EF-hand"/>
    <property type="match status" value="1"/>
</dbReference>
<reference evidence="8" key="1">
    <citation type="submission" date="2010-02" db="EMBL/GenBank/DDBJ databases">
        <title>Sequencing and annotation of the Blastocystis hominis genome.</title>
        <authorList>
            <person name="Wincker P."/>
        </authorList>
    </citation>
    <scope>NUCLEOTIDE SEQUENCE</scope>
    <source>
        <strain evidence="8">Singapore isolate B</strain>
    </source>
</reference>
<feature type="domain" description="EF-hand" evidence="7">
    <location>
        <begin position="53"/>
        <end position="88"/>
    </location>
</feature>
<dbReference type="PANTHER" id="PTHR23055">
    <property type="entry name" value="CALCIUM BINDING PROTEINS"/>
    <property type="match status" value="1"/>
</dbReference>
<dbReference type="OrthoDB" id="191686at2759"/>
<dbReference type="SUPFAM" id="SSF47473">
    <property type="entry name" value="EF-hand"/>
    <property type="match status" value="1"/>
</dbReference>
<dbReference type="GeneID" id="24922567"/>
<dbReference type="RefSeq" id="XP_012896418.1">
    <property type="nucleotide sequence ID" value="XM_013040964.1"/>
</dbReference>
<evidence type="ECO:0000256" key="2">
    <source>
        <dbReference type="ARBA" id="ARBA00022707"/>
    </source>
</evidence>
<keyword evidence="5" id="KW-0106">Calcium</keyword>
<evidence type="ECO:0000256" key="3">
    <source>
        <dbReference type="ARBA" id="ARBA00022723"/>
    </source>
</evidence>
<evidence type="ECO:0000313" key="8">
    <source>
        <dbReference type="EMBL" id="CBK22370.2"/>
    </source>
</evidence>
<feature type="domain" description="EF-hand" evidence="7">
    <location>
        <begin position="105"/>
        <end position="140"/>
    </location>
</feature>
<protein>
    <recommendedName>
        <fullName evidence="7">EF-hand domain-containing protein</fullName>
    </recommendedName>
</protein>
<gene>
    <name evidence="8" type="ORF">GSBLH_T00006443001</name>
</gene>
<dbReference type="EMBL" id="FN668650">
    <property type="protein sequence ID" value="CBK22370.2"/>
    <property type="molecule type" value="Genomic_DNA"/>
</dbReference>
<sequence length="240" mass="27687">MDIVQFRESLGLLGALGDSPFTDLLFNAFSTGNRKVISFREYAIGLHTLTQGTEDEKLKFSFDMIDSERKGEISLDDFQLILNSTQRVVNSVDNLAHNGTRNIGIQPEAVKKLFEQMDVDKDNKVTFEEFKRCFKNLGLTNWMSHFSSEKGLLQDRDLAMQLPFYVHQQLSTSKKVASDLLNSLASMLEHVNRVCDRGNGVENDEDMRQVQELLGESISRQWTRWWWVRRRSRCRNPCAT</sequence>
<keyword evidence="9" id="KW-1185">Reference proteome</keyword>
<dbReference type="InParanoid" id="D8M397"/>
<evidence type="ECO:0000313" key="9">
    <source>
        <dbReference type="Proteomes" id="UP000008312"/>
    </source>
</evidence>
<dbReference type="PROSITE" id="PS00018">
    <property type="entry name" value="EF_HAND_1"/>
    <property type="match status" value="1"/>
</dbReference>
<name>D8M397_BLAHO</name>
<evidence type="ECO:0000256" key="1">
    <source>
        <dbReference type="ARBA" id="ARBA00006049"/>
    </source>
</evidence>
<keyword evidence="6" id="KW-0449">Lipoprotein</keyword>
<keyword evidence="2" id="KW-0519">Myristate</keyword>
<keyword evidence="4" id="KW-0677">Repeat</keyword>
<dbReference type="InterPro" id="IPR011992">
    <property type="entry name" value="EF-hand-dom_pair"/>
</dbReference>
<organism evidence="8">
    <name type="scientific">Blastocystis hominis</name>
    <dbReference type="NCBI Taxonomy" id="12968"/>
    <lineage>
        <taxon>Eukaryota</taxon>
        <taxon>Sar</taxon>
        <taxon>Stramenopiles</taxon>
        <taxon>Bigyra</taxon>
        <taxon>Opalozoa</taxon>
        <taxon>Opalinata</taxon>
        <taxon>Blastocystidae</taxon>
        <taxon>Blastocystis</taxon>
    </lineage>
</organism>
<dbReference type="AlphaFoldDB" id="D8M397"/>
<dbReference type="Proteomes" id="UP000008312">
    <property type="component" value="Unassembled WGS sequence"/>
</dbReference>
<dbReference type="PANTHER" id="PTHR23055:SF178">
    <property type="entry name" value="NEUROCALCIN HOMOLOG"/>
    <property type="match status" value="1"/>
</dbReference>